<keyword evidence="8" id="KW-0238">DNA-binding</keyword>
<evidence type="ECO:0000256" key="5">
    <source>
        <dbReference type="ARBA" id="ARBA00022771"/>
    </source>
</evidence>
<keyword evidence="9" id="KW-0804">Transcription</keyword>
<dbReference type="GO" id="GO:0070860">
    <property type="term" value="C:RNA polymerase I core factor complex"/>
    <property type="evidence" value="ECO:0007669"/>
    <property type="project" value="InterPro"/>
</dbReference>
<evidence type="ECO:0000313" key="13">
    <source>
        <dbReference type="Proteomes" id="UP000076408"/>
    </source>
</evidence>
<comment type="subcellular location">
    <subcellularLocation>
        <location evidence="1">Nucleus</location>
        <location evidence="1">Nucleolus</location>
    </subcellularLocation>
</comment>
<evidence type="ECO:0000256" key="8">
    <source>
        <dbReference type="ARBA" id="ARBA00023125"/>
    </source>
</evidence>
<proteinExistence type="inferred from homology"/>
<evidence type="ECO:0000256" key="9">
    <source>
        <dbReference type="ARBA" id="ARBA00023163"/>
    </source>
</evidence>
<name>A0A182Y8R8_ANOST</name>
<dbReference type="VEuPathDB" id="VectorBase:ASTEI20_045920"/>
<dbReference type="EnsemblMetazoa" id="ASTEI04854-RA">
    <property type="protein sequence ID" value="ASTEI04854-PA"/>
    <property type="gene ID" value="ASTEI04854"/>
</dbReference>
<evidence type="ECO:0000256" key="10">
    <source>
        <dbReference type="ARBA" id="ARBA00023242"/>
    </source>
</evidence>
<keyword evidence="6" id="KW-0862">Zinc</keyword>
<dbReference type="GO" id="GO:0001164">
    <property type="term" value="F:RNA polymerase I core promoter sequence-specific DNA binding"/>
    <property type="evidence" value="ECO:0007669"/>
    <property type="project" value="InterPro"/>
</dbReference>
<dbReference type="Pfam" id="PF11781">
    <property type="entry name" value="Zn_ribbon_RRN7"/>
    <property type="match status" value="1"/>
</dbReference>
<evidence type="ECO:0000256" key="4">
    <source>
        <dbReference type="ARBA" id="ARBA00022723"/>
    </source>
</evidence>
<protein>
    <recommendedName>
        <fullName evidence="3">TATA box-binding protein-associated factor RNA polymerase I subunit B</fullName>
    </recommendedName>
    <alternativeName>
        <fullName evidence="11">TATA box-binding protein-associated factor 1B</fullName>
    </alternativeName>
</protein>
<keyword evidence="4" id="KW-0479">Metal-binding</keyword>
<dbReference type="GO" id="GO:0005668">
    <property type="term" value="C:RNA polymerase transcription factor SL1 complex"/>
    <property type="evidence" value="ECO:0007669"/>
    <property type="project" value="TreeGrafter"/>
</dbReference>
<dbReference type="InterPro" id="IPR021752">
    <property type="entry name" value="TF_Rrn7_Zf"/>
</dbReference>
<dbReference type="STRING" id="30069.A0A182Y8R8"/>
<dbReference type="GO" id="GO:0042790">
    <property type="term" value="P:nucleolar large rRNA transcription by RNA polymerase I"/>
    <property type="evidence" value="ECO:0007669"/>
    <property type="project" value="TreeGrafter"/>
</dbReference>
<dbReference type="InterPro" id="IPR033599">
    <property type="entry name" value="TAF1B/Rrn7"/>
</dbReference>
<dbReference type="Proteomes" id="UP000076408">
    <property type="component" value="Unassembled WGS sequence"/>
</dbReference>
<dbReference type="PANTHER" id="PTHR31576:SF2">
    <property type="entry name" value="TATA BOX-BINDING PROTEIN-ASSOCIATED FACTOR RNA POLYMERASE I SUBUNIT B"/>
    <property type="match status" value="1"/>
</dbReference>
<evidence type="ECO:0000256" key="1">
    <source>
        <dbReference type="ARBA" id="ARBA00004604"/>
    </source>
</evidence>
<evidence type="ECO:0000256" key="6">
    <source>
        <dbReference type="ARBA" id="ARBA00022833"/>
    </source>
</evidence>
<keyword evidence="10" id="KW-0539">Nucleus</keyword>
<dbReference type="GO" id="GO:0008270">
    <property type="term" value="F:zinc ion binding"/>
    <property type="evidence" value="ECO:0007669"/>
    <property type="project" value="UniProtKB-KW"/>
</dbReference>
<dbReference type="PANTHER" id="PTHR31576">
    <property type="entry name" value="TATA BOX-BINDING PROTEIN-ASSOCIATED FACTOR RNA POLYMERASE I SUBUNIT B"/>
    <property type="match status" value="1"/>
</dbReference>
<evidence type="ECO:0000256" key="7">
    <source>
        <dbReference type="ARBA" id="ARBA00023015"/>
    </source>
</evidence>
<organism evidence="12 13">
    <name type="scientific">Anopheles stephensi</name>
    <name type="common">Indo-Pakistan malaria mosquito</name>
    <dbReference type="NCBI Taxonomy" id="30069"/>
    <lineage>
        <taxon>Eukaryota</taxon>
        <taxon>Metazoa</taxon>
        <taxon>Ecdysozoa</taxon>
        <taxon>Arthropoda</taxon>
        <taxon>Hexapoda</taxon>
        <taxon>Insecta</taxon>
        <taxon>Pterygota</taxon>
        <taxon>Neoptera</taxon>
        <taxon>Endopterygota</taxon>
        <taxon>Diptera</taxon>
        <taxon>Nematocera</taxon>
        <taxon>Culicoidea</taxon>
        <taxon>Culicidae</taxon>
        <taxon>Anophelinae</taxon>
        <taxon>Anopheles</taxon>
    </lineage>
</organism>
<evidence type="ECO:0000313" key="12">
    <source>
        <dbReference type="EnsemblMetazoa" id="ASTEI04854-PA"/>
    </source>
</evidence>
<sequence>MDNDVCEVCGLEDFTLADGFYYCTECGTKLLHKREIAIDEINVGVQTTIRKDVKVERTITSWEQMNYFLRGLTERLIELGAPEELKGFEVTVQSGSSEETET</sequence>
<dbReference type="VEuPathDB" id="VectorBase:ASTE004012"/>
<keyword evidence="13" id="KW-1185">Reference proteome</keyword>
<reference evidence="13" key="1">
    <citation type="journal article" date="2014" name="Genome Biol.">
        <title>Genome analysis of a major urban malaria vector mosquito, Anopheles stephensi.</title>
        <authorList>
            <person name="Jiang X."/>
            <person name="Peery A."/>
            <person name="Hall A.B."/>
            <person name="Sharma A."/>
            <person name="Chen X.G."/>
            <person name="Waterhouse R.M."/>
            <person name="Komissarov A."/>
            <person name="Riehle M.M."/>
            <person name="Shouche Y."/>
            <person name="Sharakhova M.V."/>
            <person name="Lawson D."/>
            <person name="Pakpour N."/>
            <person name="Arensburger P."/>
            <person name="Davidson V.L."/>
            <person name="Eiglmeier K."/>
            <person name="Emrich S."/>
            <person name="George P."/>
            <person name="Kennedy R.C."/>
            <person name="Mane S.P."/>
            <person name="Maslen G."/>
            <person name="Oringanje C."/>
            <person name="Qi Y."/>
            <person name="Settlage R."/>
            <person name="Tojo M."/>
            <person name="Tubio J.M."/>
            <person name="Unger M.F."/>
            <person name="Wang B."/>
            <person name="Vernick K.D."/>
            <person name="Ribeiro J.M."/>
            <person name="James A.A."/>
            <person name="Michel K."/>
            <person name="Riehle M.A."/>
            <person name="Luckhart S."/>
            <person name="Sharakhov I.V."/>
            <person name="Tu Z."/>
        </authorList>
    </citation>
    <scope>NUCLEOTIDE SEQUENCE [LARGE SCALE GENOMIC DNA]</scope>
    <source>
        <strain evidence="13">Indian</strain>
    </source>
</reference>
<accession>A0A182Y8R8</accession>
<evidence type="ECO:0000256" key="2">
    <source>
        <dbReference type="ARBA" id="ARBA00006899"/>
    </source>
</evidence>
<comment type="similarity">
    <text evidence="2">Belongs to the RRN7/TAF1B family.</text>
</comment>
<keyword evidence="7" id="KW-0805">Transcription regulation</keyword>
<dbReference type="VEuPathDB" id="VectorBase:ASTEI04854"/>
<evidence type="ECO:0000256" key="3">
    <source>
        <dbReference type="ARBA" id="ARBA00018994"/>
    </source>
</evidence>
<reference evidence="12" key="2">
    <citation type="submission" date="2020-05" db="UniProtKB">
        <authorList>
            <consortium name="EnsemblMetazoa"/>
        </authorList>
    </citation>
    <scope>IDENTIFICATION</scope>
    <source>
        <strain evidence="12">Indian</strain>
    </source>
</reference>
<evidence type="ECO:0000256" key="11">
    <source>
        <dbReference type="ARBA" id="ARBA00032500"/>
    </source>
</evidence>
<keyword evidence="5" id="KW-0863">Zinc-finger</keyword>
<dbReference type="AlphaFoldDB" id="A0A182Y8R8"/>